<organism evidence="2 3">
    <name type="scientific">Araneus ventricosus</name>
    <name type="common">Orbweaver spider</name>
    <name type="synonym">Epeira ventricosa</name>
    <dbReference type="NCBI Taxonomy" id="182803"/>
    <lineage>
        <taxon>Eukaryota</taxon>
        <taxon>Metazoa</taxon>
        <taxon>Ecdysozoa</taxon>
        <taxon>Arthropoda</taxon>
        <taxon>Chelicerata</taxon>
        <taxon>Arachnida</taxon>
        <taxon>Araneae</taxon>
        <taxon>Araneomorphae</taxon>
        <taxon>Entelegynae</taxon>
        <taxon>Araneoidea</taxon>
        <taxon>Araneidae</taxon>
        <taxon>Araneus</taxon>
    </lineage>
</organism>
<proteinExistence type="predicted"/>
<sequence length="101" mass="11121">PTFAATVHFNTKFDDFAGGWRAFEAYPPLGRDNPLPILRGPPDVNNVCSTCFRLWQTQASLLINDCSQPRPPSACITLTAPDKSEEMAVRLRALLFATVAL</sequence>
<dbReference type="EMBL" id="BGPR01025887">
    <property type="protein sequence ID" value="GBN95149.1"/>
    <property type="molecule type" value="Genomic_DNA"/>
</dbReference>
<dbReference type="EMBL" id="BGPR01025885">
    <property type="protein sequence ID" value="GBN95145.1"/>
    <property type="molecule type" value="Genomic_DNA"/>
</dbReference>
<name>A0A4Y2T6X6_ARAVE</name>
<accession>A0A4Y2T6X6</accession>
<evidence type="ECO:0000313" key="3">
    <source>
        <dbReference type="Proteomes" id="UP000499080"/>
    </source>
</evidence>
<feature type="non-terminal residue" evidence="2">
    <location>
        <position position="1"/>
    </location>
</feature>
<evidence type="ECO:0000313" key="1">
    <source>
        <dbReference type="EMBL" id="GBN95145.1"/>
    </source>
</evidence>
<protein>
    <submittedName>
        <fullName evidence="2">Uncharacterized protein</fullName>
    </submittedName>
</protein>
<keyword evidence="3" id="KW-1185">Reference proteome</keyword>
<dbReference type="AlphaFoldDB" id="A0A4Y2T6X6"/>
<reference evidence="2 3" key="1">
    <citation type="journal article" date="2019" name="Sci. Rep.">
        <title>Orb-weaving spider Araneus ventricosus genome elucidates the spidroin gene catalogue.</title>
        <authorList>
            <person name="Kono N."/>
            <person name="Nakamura H."/>
            <person name="Ohtoshi R."/>
            <person name="Moran D.A.P."/>
            <person name="Shinohara A."/>
            <person name="Yoshida Y."/>
            <person name="Fujiwara M."/>
            <person name="Mori M."/>
            <person name="Tomita M."/>
            <person name="Arakawa K."/>
        </authorList>
    </citation>
    <scope>NUCLEOTIDE SEQUENCE [LARGE SCALE GENOMIC DNA]</scope>
</reference>
<comment type="caution">
    <text evidence="2">The sequence shown here is derived from an EMBL/GenBank/DDBJ whole genome shotgun (WGS) entry which is preliminary data.</text>
</comment>
<dbReference type="Proteomes" id="UP000499080">
    <property type="component" value="Unassembled WGS sequence"/>
</dbReference>
<gene>
    <name evidence="2" type="ORF">AVEN_154131_1</name>
    <name evidence="1" type="ORF">AVEN_55739_1</name>
</gene>
<evidence type="ECO:0000313" key="2">
    <source>
        <dbReference type="EMBL" id="GBN95149.1"/>
    </source>
</evidence>